<dbReference type="RefSeq" id="WP_049737136.1">
    <property type="nucleotide sequence ID" value="NZ_BJON01000008.1"/>
</dbReference>
<evidence type="ECO:0000313" key="5">
    <source>
        <dbReference type="Proteomes" id="UP000036834"/>
    </source>
</evidence>
<reference evidence="5" key="1">
    <citation type="submission" date="2015-07" db="EMBL/GenBank/DDBJ databases">
        <title>Genome sequencing project for genomic taxonomy and phylogenomics of Bacillus-like bacteria.</title>
        <authorList>
            <person name="Liu B."/>
            <person name="Wang J."/>
            <person name="Zhu Y."/>
            <person name="Liu G."/>
            <person name="Chen Q."/>
            <person name="Chen Z."/>
            <person name="Lan J."/>
            <person name="Che J."/>
            <person name="Ge C."/>
            <person name="Shi H."/>
            <person name="Pan Z."/>
            <person name="Liu X."/>
        </authorList>
    </citation>
    <scope>NUCLEOTIDE SEQUENCE [LARGE SCALE GENOMIC DNA]</scope>
    <source>
        <strain evidence="5">DSM 9887</strain>
    </source>
</reference>
<proteinExistence type="predicted"/>
<dbReference type="PANTHER" id="PTHR33055:SF13">
    <property type="entry name" value="TRANSPOSASE"/>
    <property type="match status" value="1"/>
</dbReference>
<dbReference type="AlphaFoldDB" id="A0A0K9YWT3"/>
<dbReference type="Proteomes" id="UP000319578">
    <property type="component" value="Unassembled WGS sequence"/>
</dbReference>
<evidence type="ECO:0000313" key="3">
    <source>
        <dbReference type="EMBL" id="GED68511.1"/>
    </source>
</evidence>
<comment type="caution">
    <text evidence="4">The sequence shown here is derived from an EMBL/GenBank/DDBJ whole genome shotgun (WGS) entry which is preliminary data.</text>
</comment>
<feature type="domain" description="Transposase IS116/IS110/IS902 C-terminal" evidence="2">
    <location>
        <begin position="276"/>
        <end position="348"/>
    </location>
</feature>
<evidence type="ECO:0000259" key="1">
    <source>
        <dbReference type="Pfam" id="PF01548"/>
    </source>
</evidence>
<dbReference type="InterPro" id="IPR003346">
    <property type="entry name" value="Transposase_20"/>
</dbReference>
<dbReference type="Pfam" id="PF02371">
    <property type="entry name" value="Transposase_20"/>
    <property type="match status" value="1"/>
</dbReference>
<dbReference type="GO" id="GO:0004803">
    <property type="term" value="F:transposase activity"/>
    <property type="evidence" value="ECO:0007669"/>
    <property type="project" value="InterPro"/>
</dbReference>
<accession>A0A0K9YWT3</accession>
<reference evidence="3 6" key="3">
    <citation type="submission" date="2019-06" db="EMBL/GenBank/DDBJ databases">
        <title>Whole genome shotgun sequence of Brevibacillus reuszeri NBRC 15719.</title>
        <authorList>
            <person name="Hosoyama A."/>
            <person name="Uohara A."/>
            <person name="Ohji S."/>
            <person name="Ichikawa N."/>
        </authorList>
    </citation>
    <scope>NUCLEOTIDE SEQUENCE [LARGE SCALE GENOMIC DNA]</scope>
    <source>
        <strain evidence="3 6">NBRC 15719</strain>
    </source>
</reference>
<dbReference type="OrthoDB" id="9790935at2"/>
<dbReference type="EMBL" id="LGIQ01000005">
    <property type="protein sequence ID" value="KNB73148.1"/>
    <property type="molecule type" value="Genomic_DNA"/>
</dbReference>
<feature type="domain" description="Transposase IS110-like N-terminal" evidence="1">
    <location>
        <begin position="10"/>
        <end position="168"/>
    </location>
</feature>
<dbReference type="EMBL" id="BJON01000008">
    <property type="protein sequence ID" value="GED68511.1"/>
    <property type="molecule type" value="Genomic_DNA"/>
</dbReference>
<dbReference type="GO" id="GO:0003677">
    <property type="term" value="F:DNA binding"/>
    <property type="evidence" value="ECO:0007669"/>
    <property type="project" value="InterPro"/>
</dbReference>
<dbReference type="InterPro" id="IPR047650">
    <property type="entry name" value="Transpos_IS110"/>
</dbReference>
<evidence type="ECO:0000313" key="4">
    <source>
        <dbReference type="EMBL" id="KNB73148.1"/>
    </source>
</evidence>
<organism evidence="4 5">
    <name type="scientific">Brevibacillus reuszeri</name>
    <dbReference type="NCBI Taxonomy" id="54915"/>
    <lineage>
        <taxon>Bacteria</taxon>
        <taxon>Bacillati</taxon>
        <taxon>Bacillota</taxon>
        <taxon>Bacilli</taxon>
        <taxon>Bacillales</taxon>
        <taxon>Paenibacillaceae</taxon>
        <taxon>Brevibacillus</taxon>
    </lineage>
</organism>
<protein>
    <submittedName>
        <fullName evidence="3 4">Transposase</fullName>
    </submittedName>
</protein>
<dbReference type="InterPro" id="IPR002525">
    <property type="entry name" value="Transp_IS110-like_N"/>
</dbReference>
<reference evidence="4" key="2">
    <citation type="submission" date="2015-07" db="EMBL/GenBank/DDBJ databases">
        <title>MeaNS - Measles Nucleotide Surveillance Program.</title>
        <authorList>
            <person name="Tran T."/>
            <person name="Druce J."/>
        </authorList>
    </citation>
    <scope>NUCLEOTIDE SEQUENCE</scope>
    <source>
        <strain evidence="4">DSM 9887</strain>
    </source>
</reference>
<dbReference type="PANTHER" id="PTHR33055">
    <property type="entry name" value="TRANSPOSASE FOR INSERTION SEQUENCE ELEMENT IS1111A"/>
    <property type="match status" value="1"/>
</dbReference>
<dbReference type="STRING" id="54915.ADS79_04005"/>
<keyword evidence="6" id="KW-1185">Reference proteome</keyword>
<dbReference type="Pfam" id="PF01548">
    <property type="entry name" value="DEDD_Tnp_IS110"/>
    <property type="match status" value="1"/>
</dbReference>
<dbReference type="PATRIC" id="fig|54915.3.peg.6176"/>
<name>A0A0K9YWT3_9BACL</name>
<evidence type="ECO:0000313" key="6">
    <source>
        <dbReference type="Proteomes" id="UP000319578"/>
    </source>
</evidence>
<dbReference type="NCBIfam" id="NF033542">
    <property type="entry name" value="transpos_IS110"/>
    <property type="match status" value="1"/>
</dbReference>
<dbReference type="Proteomes" id="UP000036834">
    <property type="component" value="Unassembled WGS sequence"/>
</dbReference>
<evidence type="ECO:0000259" key="2">
    <source>
        <dbReference type="Pfam" id="PF02371"/>
    </source>
</evidence>
<sequence length="410" mass="46788">MHHKLKYLYIGVDLHKRHHTAVMMTCFHEKRDEIQFENKPSAFPKFLQQVEKMAKREGLTPVFGLEDVGGYGRGLAMFLNENKYEVKSVNPALTISIRRSSPNNKKTDAWDAECVARILISNLDTLPTANPHDLYYAISQLVTRRENIVSVVTGIKLQLHQLLGYHYPSYKKFFSQVDGKTALAFWLRYPSPSCLSGVNVDELANFLYKKSNRYMSTKKAEEILSFVQQDGDTSKDYQGVNDFLVKNVVRDLIARDHQLSQIDTELVKHLALLDYKLETMHGISTVTAAELIAEIGDISRFSSADKLANFAGIAPVQHSSGNKQKSKKSKLGNRSLYDIFYNLAIRQLGVSRAKKPNHPVYHAYYERKLAEGKTKWQAIICVMRKLVNVIYSMMKNKTEYKMPVLKEQAA</sequence>
<gene>
    <name evidence="3" type="primary">tpn_2</name>
    <name evidence="4" type="ORF">ADS79_04005</name>
    <name evidence="3" type="ORF">BRE01_22130</name>
</gene>
<dbReference type="GO" id="GO:0006313">
    <property type="term" value="P:DNA transposition"/>
    <property type="evidence" value="ECO:0007669"/>
    <property type="project" value="InterPro"/>
</dbReference>